<feature type="region of interest" description="Disordered" evidence="1">
    <location>
        <begin position="121"/>
        <end position="144"/>
    </location>
</feature>
<evidence type="ECO:0000313" key="3">
    <source>
        <dbReference type="Proteomes" id="UP001187531"/>
    </source>
</evidence>
<sequence>MRGFEKTGIQLYKPDIFTEKYFLTSAVSDRPVPDALNPVEPGNNLAKTPSTSGPEQSSKPISVPVMPEQVQPYPKAKLHELCDRGKKKGSTKILTDTPVKRQIEEQEAKIKDKKAWGDRAIGKVGTESKKRPGNEKAICGFRRK</sequence>
<name>A0AA88HT16_ARTSF</name>
<feature type="region of interest" description="Disordered" evidence="1">
    <location>
        <begin position="30"/>
        <end position="69"/>
    </location>
</feature>
<accession>A0AA88HT16</accession>
<evidence type="ECO:0000313" key="2">
    <source>
        <dbReference type="EMBL" id="KAK2711391.1"/>
    </source>
</evidence>
<organism evidence="2 3">
    <name type="scientific">Artemia franciscana</name>
    <name type="common">Brine shrimp</name>
    <name type="synonym">Artemia sanfranciscana</name>
    <dbReference type="NCBI Taxonomy" id="6661"/>
    <lineage>
        <taxon>Eukaryota</taxon>
        <taxon>Metazoa</taxon>
        <taxon>Ecdysozoa</taxon>
        <taxon>Arthropoda</taxon>
        <taxon>Crustacea</taxon>
        <taxon>Branchiopoda</taxon>
        <taxon>Anostraca</taxon>
        <taxon>Artemiidae</taxon>
        <taxon>Artemia</taxon>
    </lineage>
</organism>
<dbReference type="EMBL" id="JAVRJZ010000016">
    <property type="protein sequence ID" value="KAK2711391.1"/>
    <property type="molecule type" value="Genomic_DNA"/>
</dbReference>
<reference evidence="2" key="1">
    <citation type="submission" date="2023-07" db="EMBL/GenBank/DDBJ databases">
        <title>Chromosome-level genome assembly of Artemia franciscana.</title>
        <authorList>
            <person name="Jo E."/>
        </authorList>
    </citation>
    <scope>NUCLEOTIDE SEQUENCE</scope>
    <source>
        <tissue evidence="2">Whole body</tissue>
    </source>
</reference>
<feature type="compositionally biased region" description="Polar residues" evidence="1">
    <location>
        <begin position="45"/>
        <end position="60"/>
    </location>
</feature>
<protein>
    <submittedName>
        <fullName evidence="2">Uncharacterized protein</fullName>
    </submittedName>
</protein>
<gene>
    <name evidence="2" type="ORF">QYM36_012541</name>
</gene>
<proteinExistence type="predicted"/>
<comment type="caution">
    <text evidence="2">The sequence shown here is derived from an EMBL/GenBank/DDBJ whole genome shotgun (WGS) entry which is preliminary data.</text>
</comment>
<keyword evidence="3" id="KW-1185">Reference proteome</keyword>
<feature type="compositionally biased region" description="Basic and acidic residues" evidence="1">
    <location>
        <begin position="121"/>
        <end position="134"/>
    </location>
</feature>
<feature type="region of interest" description="Disordered" evidence="1">
    <location>
        <begin position="80"/>
        <end position="99"/>
    </location>
</feature>
<evidence type="ECO:0000256" key="1">
    <source>
        <dbReference type="SAM" id="MobiDB-lite"/>
    </source>
</evidence>
<dbReference type="Proteomes" id="UP001187531">
    <property type="component" value="Unassembled WGS sequence"/>
</dbReference>
<dbReference type="AlphaFoldDB" id="A0AA88HT16"/>